<evidence type="ECO:0000313" key="2">
    <source>
        <dbReference type="Proteomes" id="UP001327560"/>
    </source>
</evidence>
<gene>
    <name evidence="1" type="ORF">Cni_G15954</name>
</gene>
<organism evidence="1 2">
    <name type="scientific">Canna indica</name>
    <name type="common">Indian-shot</name>
    <dbReference type="NCBI Taxonomy" id="4628"/>
    <lineage>
        <taxon>Eukaryota</taxon>
        <taxon>Viridiplantae</taxon>
        <taxon>Streptophyta</taxon>
        <taxon>Embryophyta</taxon>
        <taxon>Tracheophyta</taxon>
        <taxon>Spermatophyta</taxon>
        <taxon>Magnoliopsida</taxon>
        <taxon>Liliopsida</taxon>
        <taxon>Zingiberales</taxon>
        <taxon>Cannaceae</taxon>
        <taxon>Canna</taxon>
    </lineage>
</organism>
<dbReference type="PANTHER" id="PTHR36000">
    <property type="entry name" value="DEFECTIVE 1273 PROTEIN, PUTATIVE-RELATED"/>
    <property type="match status" value="1"/>
</dbReference>
<dbReference type="Proteomes" id="UP001327560">
    <property type="component" value="Chromosome 5"/>
</dbReference>
<dbReference type="PANTHER" id="PTHR36000:SF2">
    <property type="entry name" value="DEFECTIVE 1273 PROTEIN, PUTATIVE-RELATED"/>
    <property type="match status" value="1"/>
</dbReference>
<accession>A0AAQ3QF92</accession>
<keyword evidence="2" id="KW-1185">Reference proteome</keyword>
<sequence length="109" mass="11961">MSLFSLLQPPFPPSQHLGNQIPAVDGSRCLILFATSASASGGLDGSTRLIIDDIHKLFDGFSQPVKNFPWMIWSFQNINMVVIWSVVEYLSVSLLAVTSLGEMSYVLCP</sequence>
<dbReference type="EMBL" id="CP136894">
    <property type="protein sequence ID" value="WOL07216.1"/>
    <property type="molecule type" value="Genomic_DNA"/>
</dbReference>
<reference evidence="1 2" key="1">
    <citation type="submission" date="2023-10" db="EMBL/GenBank/DDBJ databases">
        <title>Chromosome-scale genome assembly provides insights into flower coloration mechanisms of Canna indica.</title>
        <authorList>
            <person name="Li C."/>
        </authorList>
    </citation>
    <scope>NUCLEOTIDE SEQUENCE [LARGE SCALE GENOMIC DNA]</scope>
    <source>
        <tissue evidence="1">Flower</tissue>
    </source>
</reference>
<dbReference type="AlphaFoldDB" id="A0AAQ3QF92"/>
<evidence type="ECO:0000313" key="1">
    <source>
        <dbReference type="EMBL" id="WOL07216.1"/>
    </source>
</evidence>
<proteinExistence type="predicted"/>
<protein>
    <submittedName>
        <fullName evidence="1">Uncharacterized protein</fullName>
    </submittedName>
</protein>
<name>A0AAQ3QF92_9LILI</name>